<dbReference type="EMBL" id="CP036290">
    <property type="protein sequence ID" value="QDU86584.1"/>
    <property type="molecule type" value="Genomic_DNA"/>
</dbReference>
<name>A0A518D549_9BACT</name>
<dbReference type="Proteomes" id="UP000319342">
    <property type="component" value="Chromosome"/>
</dbReference>
<keyword evidence="3" id="KW-1185">Reference proteome</keyword>
<proteinExistence type="predicted"/>
<sequence length="163" mass="18043">MPLSTDVTLPRDAAPLFPDRCIGCGTGAPGSTWRFARRASRWWSFFVTWIGELHVVEVPCCTPCRARLRRQRLIRGSSFVFATVAVLAVVLPALEGVDRVLQKPIALGLLLATLAPVLLYQVLYPPPFDTTVGKKYVDYEFADSDAARDFHALNEHLGAELES</sequence>
<keyword evidence="1" id="KW-0812">Transmembrane</keyword>
<protein>
    <submittedName>
        <fullName evidence="2">Uncharacterized protein</fullName>
    </submittedName>
</protein>
<keyword evidence="1" id="KW-1133">Transmembrane helix</keyword>
<reference evidence="2 3" key="1">
    <citation type="submission" date="2019-02" db="EMBL/GenBank/DDBJ databases">
        <title>Deep-cultivation of Planctomycetes and their phenomic and genomic characterization uncovers novel biology.</title>
        <authorList>
            <person name="Wiegand S."/>
            <person name="Jogler M."/>
            <person name="Boedeker C."/>
            <person name="Pinto D."/>
            <person name="Vollmers J."/>
            <person name="Rivas-Marin E."/>
            <person name="Kohn T."/>
            <person name="Peeters S.H."/>
            <person name="Heuer A."/>
            <person name="Rast P."/>
            <person name="Oberbeckmann S."/>
            <person name="Bunk B."/>
            <person name="Jeske O."/>
            <person name="Meyerdierks A."/>
            <person name="Storesund J.E."/>
            <person name="Kallscheuer N."/>
            <person name="Luecker S."/>
            <person name="Lage O.M."/>
            <person name="Pohl T."/>
            <person name="Merkel B.J."/>
            <person name="Hornburger P."/>
            <person name="Mueller R.-W."/>
            <person name="Bruemmer F."/>
            <person name="Labrenz M."/>
            <person name="Spormann A.M."/>
            <person name="Op den Camp H."/>
            <person name="Overmann J."/>
            <person name="Amann R."/>
            <person name="Jetten M.S.M."/>
            <person name="Mascher T."/>
            <person name="Medema M.H."/>
            <person name="Devos D.P."/>
            <person name="Kaster A.-K."/>
            <person name="Ovreas L."/>
            <person name="Rohde M."/>
            <person name="Galperin M.Y."/>
            <person name="Jogler C."/>
        </authorList>
    </citation>
    <scope>NUCLEOTIDE SEQUENCE [LARGE SCALE GENOMIC DNA]</scope>
    <source>
        <strain evidence="2 3">Pla163</strain>
    </source>
</reference>
<dbReference type="AlphaFoldDB" id="A0A518D549"/>
<feature type="transmembrane region" description="Helical" evidence="1">
    <location>
        <begin position="105"/>
        <end position="124"/>
    </location>
</feature>
<gene>
    <name evidence="2" type="ORF">Pla163_37350</name>
</gene>
<feature type="transmembrane region" description="Helical" evidence="1">
    <location>
        <begin position="73"/>
        <end position="93"/>
    </location>
</feature>
<evidence type="ECO:0000313" key="3">
    <source>
        <dbReference type="Proteomes" id="UP000319342"/>
    </source>
</evidence>
<organism evidence="2 3">
    <name type="scientific">Rohdeia mirabilis</name>
    <dbReference type="NCBI Taxonomy" id="2528008"/>
    <lineage>
        <taxon>Bacteria</taxon>
        <taxon>Pseudomonadati</taxon>
        <taxon>Planctomycetota</taxon>
        <taxon>Planctomycetia</taxon>
        <taxon>Planctomycetia incertae sedis</taxon>
        <taxon>Rohdeia</taxon>
    </lineage>
</organism>
<keyword evidence="1" id="KW-0472">Membrane</keyword>
<evidence type="ECO:0000256" key="1">
    <source>
        <dbReference type="SAM" id="Phobius"/>
    </source>
</evidence>
<dbReference type="RefSeq" id="WP_145192099.1">
    <property type="nucleotide sequence ID" value="NZ_CP036290.1"/>
</dbReference>
<accession>A0A518D549</accession>
<evidence type="ECO:0000313" key="2">
    <source>
        <dbReference type="EMBL" id="QDU86584.1"/>
    </source>
</evidence>